<proteinExistence type="predicted"/>
<evidence type="ECO:0000256" key="1">
    <source>
        <dbReference type="SAM" id="Phobius"/>
    </source>
</evidence>
<evidence type="ECO:0000313" key="3">
    <source>
        <dbReference type="Proteomes" id="UP000177869"/>
    </source>
</evidence>
<keyword evidence="1" id="KW-0472">Membrane</keyword>
<evidence type="ECO:0000313" key="2">
    <source>
        <dbReference type="EMBL" id="OGI59885.1"/>
    </source>
</evidence>
<dbReference type="EMBL" id="MFTI01000022">
    <property type="protein sequence ID" value="OGI59885.1"/>
    <property type="molecule type" value="Genomic_DNA"/>
</dbReference>
<keyword evidence="1" id="KW-1133">Transmembrane helix</keyword>
<feature type="transmembrane region" description="Helical" evidence="1">
    <location>
        <begin position="6"/>
        <end position="22"/>
    </location>
</feature>
<protein>
    <submittedName>
        <fullName evidence="2">Uncharacterized protein</fullName>
    </submittedName>
</protein>
<dbReference type="AlphaFoldDB" id="A0A1F6UR79"/>
<organism evidence="2 3">
    <name type="scientific">Candidatus Nomurabacteria bacterium RIFCSPHIGHO2_01_FULL_38_19</name>
    <dbReference type="NCBI Taxonomy" id="1801732"/>
    <lineage>
        <taxon>Bacteria</taxon>
        <taxon>Candidatus Nomuraibacteriota</taxon>
    </lineage>
</organism>
<keyword evidence="1" id="KW-0812">Transmembrane</keyword>
<dbReference type="Proteomes" id="UP000177869">
    <property type="component" value="Unassembled WGS sequence"/>
</dbReference>
<reference evidence="2 3" key="1">
    <citation type="journal article" date="2016" name="Nat. Commun.">
        <title>Thousands of microbial genomes shed light on interconnected biogeochemical processes in an aquifer system.</title>
        <authorList>
            <person name="Anantharaman K."/>
            <person name="Brown C.T."/>
            <person name="Hug L.A."/>
            <person name="Sharon I."/>
            <person name="Castelle C.J."/>
            <person name="Probst A.J."/>
            <person name="Thomas B.C."/>
            <person name="Singh A."/>
            <person name="Wilkins M.J."/>
            <person name="Karaoz U."/>
            <person name="Brodie E.L."/>
            <person name="Williams K.H."/>
            <person name="Hubbard S.S."/>
            <person name="Banfield J.F."/>
        </authorList>
    </citation>
    <scope>NUCLEOTIDE SEQUENCE [LARGE SCALE GENOMIC DNA]</scope>
</reference>
<sequence>MYKKIFIGLLIVTIFAIGYFTLKPKIIIDPNLQKLLIELQNSGITKENVNQFDMSKFRKSGFIEIDKRGYIQIDIRFWRLNSRDITKLKQLGAEIEIGSINQKYHIIGTRIPFYQLKSVARLFNVMEVKLPAYGMPPAF</sequence>
<gene>
    <name evidence="2" type="ORF">A2814_00980</name>
</gene>
<name>A0A1F6UR79_9BACT</name>
<comment type="caution">
    <text evidence="2">The sequence shown here is derived from an EMBL/GenBank/DDBJ whole genome shotgun (WGS) entry which is preliminary data.</text>
</comment>
<accession>A0A1F6UR79</accession>